<comment type="caution">
    <text evidence="1">The sequence shown here is derived from an EMBL/GenBank/DDBJ whole genome shotgun (WGS) entry which is preliminary data.</text>
</comment>
<evidence type="ECO:0000313" key="1">
    <source>
        <dbReference type="EMBL" id="KAF2464923.1"/>
    </source>
</evidence>
<dbReference type="EMBL" id="MU003533">
    <property type="protein sequence ID" value="KAF2464923.1"/>
    <property type="molecule type" value="Genomic_DNA"/>
</dbReference>
<gene>
    <name evidence="1" type="ORF">BDR25DRAFT_361144</name>
</gene>
<dbReference type="Proteomes" id="UP000799755">
    <property type="component" value="Unassembled WGS sequence"/>
</dbReference>
<name>A0ACB6QD77_9PLEO</name>
<evidence type="ECO:0000313" key="2">
    <source>
        <dbReference type="Proteomes" id="UP000799755"/>
    </source>
</evidence>
<proteinExistence type="predicted"/>
<sequence length="333" mass="38519">MPERGWIPDSCNFHKHMPLWLQLASNIIEKSILIDRWKVEYGRVEFIVRSLDLIVKTTLVFCFRRAKRMVGLRRYGYGFSSQRRAVLGFSQLAIHPEKEIKPNQLLSYLPSVRLADVFSCIDGDCLSSSMNLRIGELKDILGTCAMLFKLPMTNRTMKCLSNLFGSFTDLANCEHNHFVLPFAPYGLFWVKFRTRGGLLDGVRGIFTPAGLQGKRRVPMPKSNDNYGPSGLSLLPISVLFIVDIRKKYGNKHKIMASCYRKRVQVSSFKDILTTPICNCRDTKWYFVCYEFISVCYEFISEYNIYSSIHIMAAPLSHRFRQRQFINSLNMDLR</sequence>
<accession>A0ACB6QD77</accession>
<protein>
    <submittedName>
        <fullName evidence="1">Uncharacterized protein</fullName>
    </submittedName>
</protein>
<organism evidence="1 2">
    <name type="scientific">Lindgomyces ingoldianus</name>
    <dbReference type="NCBI Taxonomy" id="673940"/>
    <lineage>
        <taxon>Eukaryota</taxon>
        <taxon>Fungi</taxon>
        <taxon>Dikarya</taxon>
        <taxon>Ascomycota</taxon>
        <taxon>Pezizomycotina</taxon>
        <taxon>Dothideomycetes</taxon>
        <taxon>Pleosporomycetidae</taxon>
        <taxon>Pleosporales</taxon>
        <taxon>Lindgomycetaceae</taxon>
        <taxon>Lindgomyces</taxon>
    </lineage>
</organism>
<reference evidence="1" key="1">
    <citation type="journal article" date="2020" name="Stud. Mycol.">
        <title>101 Dothideomycetes genomes: a test case for predicting lifestyles and emergence of pathogens.</title>
        <authorList>
            <person name="Haridas S."/>
            <person name="Albert R."/>
            <person name="Binder M."/>
            <person name="Bloem J."/>
            <person name="Labutti K."/>
            <person name="Salamov A."/>
            <person name="Andreopoulos B."/>
            <person name="Baker S."/>
            <person name="Barry K."/>
            <person name="Bills G."/>
            <person name="Bluhm B."/>
            <person name="Cannon C."/>
            <person name="Castanera R."/>
            <person name="Culley D."/>
            <person name="Daum C."/>
            <person name="Ezra D."/>
            <person name="Gonzalez J."/>
            <person name="Henrissat B."/>
            <person name="Kuo A."/>
            <person name="Liang C."/>
            <person name="Lipzen A."/>
            <person name="Lutzoni F."/>
            <person name="Magnuson J."/>
            <person name="Mondo S."/>
            <person name="Nolan M."/>
            <person name="Ohm R."/>
            <person name="Pangilinan J."/>
            <person name="Park H.-J."/>
            <person name="Ramirez L."/>
            <person name="Alfaro M."/>
            <person name="Sun H."/>
            <person name="Tritt A."/>
            <person name="Yoshinaga Y."/>
            <person name="Zwiers L.-H."/>
            <person name="Turgeon B."/>
            <person name="Goodwin S."/>
            <person name="Spatafora J."/>
            <person name="Crous P."/>
            <person name="Grigoriev I."/>
        </authorList>
    </citation>
    <scope>NUCLEOTIDE SEQUENCE</scope>
    <source>
        <strain evidence="1">ATCC 200398</strain>
    </source>
</reference>
<keyword evidence="2" id="KW-1185">Reference proteome</keyword>